<keyword evidence="1" id="KW-0732">Signal</keyword>
<accession>A0ABW5QLE0</accession>
<proteinExistence type="predicted"/>
<evidence type="ECO:0000313" key="3">
    <source>
        <dbReference type="Proteomes" id="UP001597521"/>
    </source>
</evidence>
<comment type="caution">
    <text evidence="2">The sequence shown here is derived from an EMBL/GenBank/DDBJ whole genome shotgun (WGS) entry which is preliminary data.</text>
</comment>
<evidence type="ECO:0000313" key="2">
    <source>
        <dbReference type="EMBL" id="MFD2648557.1"/>
    </source>
</evidence>
<organism evidence="2 3">
    <name type="scientific">Devosia albogilva</name>
    <dbReference type="NCBI Taxonomy" id="429726"/>
    <lineage>
        <taxon>Bacteria</taxon>
        <taxon>Pseudomonadati</taxon>
        <taxon>Pseudomonadota</taxon>
        <taxon>Alphaproteobacteria</taxon>
        <taxon>Hyphomicrobiales</taxon>
        <taxon>Devosiaceae</taxon>
        <taxon>Devosia</taxon>
    </lineage>
</organism>
<feature type="signal peptide" evidence="1">
    <location>
        <begin position="1"/>
        <end position="21"/>
    </location>
</feature>
<evidence type="ECO:0008006" key="4">
    <source>
        <dbReference type="Google" id="ProtNLM"/>
    </source>
</evidence>
<feature type="chain" id="PRO_5046519662" description="PepSY domain-containing protein" evidence="1">
    <location>
        <begin position="22"/>
        <end position="91"/>
    </location>
</feature>
<dbReference type="EMBL" id="JBHUNP010000001">
    <property type="protein sequence ID" value="MFD2648557.1"/>
    <property type="molecule type" value="Genomic_DNA"/>
</dbReference>
<reference evidence="3" key="1">
    <citation type="journal article" date="2019" name="Int. J. Syst. Evol. Microbiol.">
        <title>The Global Catalogue of Microorganisms (GCM) 10K type strain sequencing project: providing services to taxonomists for standard genome sequencing and annotation.</title>
        <authorList>
            <consortium name="The Broad Institute Genomics Platform"/>
            <consortium name="The Broad Institute Genome Sequencing Center for Infectious Disease"/>
            <person name="Wu L."/>
            <person name="Ma J."/>
        </authorList>
    </citation>
    <scope>NUCLEOTIDE SEQUENCE [LARGE SCALE GENOMIC DNA]</scope>
    <source>
        <strain evidence="3">CCM 7427</strain>
    </source>
</reference>
<evidence type="ECO:0000256" key="1">
    <source>
        <dbReference type="SAM" id="SignalP"/>
    </source>
</evidence>
<sequence length="91" mass="10151">MKKSLLVGIAIAAIASAPAMAAPICSGTFSLPRDRFSEAEINDYNQQMLRSYGVDATRVEMWSGCIRAYVRQPDGTEEMQFFEPLNFRRVG</sequence>
<gene>
    <name evidence="2" type="ORF">ACFSX5_12225</name>
</gene>
<keyword evidence="3" id="KW-1185">Reference proteome</keyword>
<name>A0ABW5QLE0_9HYPH</name>
<dbReference type="Proteomes" id="UP001597521">
    <property type="component" value="Unassembled WGS sequence"/>
</dbReference>
<protein>
    <recommendedName>
        <fullName evidence="4">PepSY domain-containing protein</fullName>
    </recommendedName>
</protein>
<dbReference type="RefSeq" id="WP_386833761.1">
    <property type="nucleotide sequence ID" value="NZ_JBHUNP010000001.1"/>
</dbReference>